<dbReference type="AlphaFoldDB" id="C4FH64"/>
<comment type="caution">
    <text evidence="3">The sequence shown here is derived from an EMBL/GenBank/DDBJ whole genome shotgun (WGS) entry which is preliminary data.</text>
</comment>
<dbReference type="SUPFAM" id="SSF48317">
    <property type="entry name" value="Acid phosphatase/Vanadium-dependent haloperoxidase"/>
    <property type="match status" value="1"/>
</dbReference>
<sequence length="367" mass="38775">MTDEHTPMQPVIRDPKAPVNLLDDFEETGIVTPETGVSLSDFEDEGALGAEPEELGALGYVDPLNVRPRTSSRVLCLVFGVLLLVLAGVAWWLGVCTQNGQSYDDMVESSFSSIVPGWVSAVLGVGTHPMVLIVSTIIAVGAVAIAVVRKRWWLLGQMAVFAVLCFCMSLLKYVLPRPFIIKTVIDNAHNSAPSGHTILAMASAAMLVLAVPRVWRWLASLVAMAWGLFVGLSVVCGKWHRPTDAVMSMLIVAGLALIVLACTRTSGMDALGTRRSSAGVQIVASVAITAGLFATAFAGYVIWQVIPGLTVSAAWANTDSVYSSMMLIAGVDATVFGLLSATRQLTASPLSKTGLVGEPPAPPRSRG</sequence>
<keyword evidence="1" id="KW-0812">Transmembrane</keyword>
<accession>C4FH64</accession>
<name>C4FH64_9BIFI</name>
<dbReference type="STRING" id="1683.Bang102_003440"/>
<dbReference type="CDD" id="cd01610">
    <property type="entry name" value="PAP2_like"/>
    <property type="match status" value="1"/>
</dbReference>
<evidence type="ECO:0000313" key="4">
    <source>
        <dbReference type="Proteomes" id="UP000006408"/>
    </source>
</evidence>
<dbReference type="SMART" id="SM00014">
    <property type="entry name" value="acidPPc"/>
    <property type="match status" value="1"/>
</dbReference>
<feature type="transmembrane region" description="Helical" evidence="1">
    <location>
        <begin position="195"/>
        <end position="211"/>
    </location>
</feature>
<gene>
    <name evidence="3" type="ORF">BIFANG_03698</name>
</gene>
<feature type="transmembrane region" description="Helical" evidence="1">
    <location>
        <begin position="74"/>
        <end position="94"/>
    </location>
</feature>
<dbReference type="eggNOG" id="COG0671">
    <property type="taxonomic scope" value="Bacteria"/>
</dbReference>
<dbReference type="Proteomes" id="UP000006408">
    <property type="component" value="Unassembled WGS sequence"/>
</dbReference>
<feature type="domain" description="Phosphatidic acid phosphatase type 2/haloperoxidase" evidence="2">
    <location>
        <begin position="154"/>
        <end position="260"/>
    </location>
</feature>
<evidence type="ECO:0000313" key="3">
    <source>
        <dbReference type="EMBL" id="EEP20377.1"/>
    </source>
</evidence>
<feature type="transmembrane region" description="Helical" evidence="1">
    <location>
        <begin position="154"/>
        <end position="175"/>
    </location>
</feature>
<dbReference type="HOGENOM" id="CLU_047107_0_0_11"/>
<dbReference type="InterPro" id="IPR000326">
    <property type="entry name" value="PAP2/HPO"/>
</dbReference>
<protein>
    <submittedName>
        <fullName evidence="3">PAP2 family protein</fullName>
    </submittedName>
</protein>
<dbReference type="Pfam" id="PF01569">
    <property type="entry name" value="PAP2"/>
    <property type="match status" value="1"/>
</dbReference>
<proteinExistence type="predicted"/>
<keyword evidence="1" id="KW-0472">Membrane</keyword>
<feature type="transmembrane region" description="Helical" evidence="1">
    <location>
        <begin position="278"/>
        <end position="302"/>
    </location>
</feature>
<dbReference type="InterPro" id="IPR036938">
    <property type="entry name" value="PAP2/HPO_sf"/>
</dbReference>
<dbReference type="PATRIC" id="fig|518635.7.peg.1520"/>
<keyword evidence="1" id="KW-1133">Transmembrane helix</keyword>
<keyword evidence="4" id="KW-1185">Reference proteome</keyword>
<feature type="transmembrane region" description="Helical" evidence="1">
    <location>
        <begin position="322"/>
        <end position="342"/>
    </location>
</feature>
<dbReference type="EMBL" id="ABYS02000013">
    <property type="protein sequence ID" value="EEP20377.1"/>
    <property type="molecule type" value="Genomic_DNA"/>
</dbReference>
<feature type="transmembrane region" description="Helical" evidence="1">
    <location>
        <begin position="218"/>
        <end position="240"/>
    </location>
</feature>
<reference evidence="3" key="1">
    <citation type="submission" date="2009-04" db="EMBL/GenBank/DDBJ databases">
        <authorList>
            <person name="Weinstock G."/>
            <person name="Sodergren E."/>
            <person name="Clifton S."/>
            <person name="Fulton L."/>
            <person name="Fulton B."/>
            <person name="Courtney L."/>
            <person name="Fronick C."/>
            <person name="Harrison M."/>
            <person name="Strong C."/>
            <person name="Farmer C."/>
            <person name="Delahaunty K."/>
            <person name="Markovic C."/>
            <person name="Hall O."/>
            <person name="Minx P."/>
            <person name="Tomlinson C."/>
            <person name="Mitreva M."/>
            <person name="Nelson J."/>
            <person name="Hou S."/>
            <person name="Wollam A."/>
            <person name="Pepin K.H."/>
            <person name="Johnson M."/>
            <person name="Bhonagiri V."/>
            <person name="Nash W.E."/>
            <person name="Warren W."/>
            <person name="Chinwalla A."/>
            <person name="Mardis E.R."/>
            <person name="Wilson R.K."/>
        </authorList>
    </citation>
    <scope>NUCLEOTIDE SEQUENCE [LARGE SCALE GENOMIC DNA]</scope>
    <source>
        <strain evidence="3">DSM 20098</strain>
    </source>
</reference>
<dbReference type="GeneID" id="42864626"/>
<dbReference type="RefSeq" id="WP_003827623.1">
    <property type="nucleotide sequence ID" value="NZ_AP012322.1"/>
</dbReference>
<feature type="transmembrane region" description="Helical" evidence="1">
    <location>
        <begin position="114"/>
        <end position="147"/>
    </location>
</feature>
<evidence type="ECO:0000256" key="1">
    <source>
        <dbReference type="SAM" id="Phobius"/>
    </source>
</evidence>
<organism evidence="3 4">
    <name type="scientific">Bifidobacterium angulatum DSM 20098 = JCM 7096</name>
    <dbReference type="NCBI Taxonomy" id="518635"/>
    <lineage>
        <taxon>Bacteria</taxon>
        <taxon>Bacillati</taxon>
        <taxon>Actinomycetota</taxon>
        <taxon>Actinomycetes</taxon>
        <taxon>Bifidobacteriales</taxon>
        <taxon>Bifidobacteriaceae</taxon>
        <taxon>Bifidobacterium</taxon>
    </lineage>
</organism>
<feature type="transmembrane region" description="Helical" evidence="1">
    <location>
        <begin position="246"/>
        <end position="266"/>
    </location>
</feature>
<dbReference type="Gene3D" id="1.20.144.10">
    <property type="entry name" value="Phosphatidic acid phosphatase type 2/haloperoxidase"/>
    <property type="match status" value="1"/>
</dbReference>
<evidence type="ECO:0000259" key="2">
    <source>
        <dbReference type="SMART" id="SM00014"/>
    </source>
</evidence>